<proteinExistence type="predicted"/>
<dbReference type="EMBL" id="SHKY01000001">
    <property type="protein sequence ID" value="RZU51064.1"/>
    <property type="molecule type" value="Genomic_DNA"/>
</dbReference>
<name>A0A4Q7ZKI4_9ACTN</name>
<dbReference type="InterPro" id="IPR025447">
    <property type="entry name" value="DUF4192"/>
</dbReference>
<organism evidence="1 2">
    <name type="scientific">Krasilnikovia cinnamomea</name>
    <dbReference type="NCBI Taxonomy" id="349313"/>
    <lineage>
        <taxon>Bacteria</taxon>
        <taxon>Bacillati</taxon>
        <taxon>Actinomycetota</taxon>
        <taxon>Actinomycetes</taxon>
        <taxon>Micromonosporales</taxon>
        <taxon>Micromonosporaceae</taxon>
        <taxon>Krasilnikovia</taxon>
    </lineage>
</organism>
<dbReference type="OrthoDB" id="3264463at2"/>
<dbReference type="Pfam" id="PF13830">
    <property type="entry name" value="DUF4192"/>
    <property type="match status" value="1"/>
</dbReference>
<sequence length="346" mass="37466">MTPECTLKVSSPAELIAAVPYLLGFHPADSVTVVAFRGPRVRFAARHDLPGPDQPADELRADADHVAEVVARQGVDGATVIGYGPAARVTPAVTRTAEALRRQGLVVHDELRVTDGRYWSYRCAEPECCPPEGLPCPPQNSAVAAAATYAGQVALPDRAALVDQVGSVAGAERVAMTAATARAQGRLADLMARDLHDAGFARLVRHSGRTAVRAAERCYRSGRRPGDDDVAWLGVLLIHLPVRDYAWERIGTEPWRVAMWTDVLRRVEPQYLLAPACLLGFAAWRAGMGALARVAVDRALLRDPRYPMARLLEDVLDYALDPAAVRGWPRVTDPDDPGGDPRKVRA</sequence>
<comment type="caution">
    <text evidence="1">The sequence shown here is derived from an EMBL/GenBank/DDBJ whole genome shotgun (WGS) entry which is preliminary data.</text>
</comment>
<dbReference type="AlphaFoldDB" id="A0A4Q7ZKI4"/>
<reference evidence="1 2" key="1">
    <citation type="submission" date="2019-02" db="EMBL/GenBank/DDBJ databases">
        <title>Sequencing the genomes of 1000 actinobacteria strains.</title>
        <authorList>
            <person name="Klenk H.-P."/>
        </authorList>
    </citation>
    <scope>NUCLEOTIDE SEQUENCE [LARGE SCALE GENOMIC DNA]</scope>
    <source>
        <strain evidence="1 2">DSM 45162</strain>
    </source>
</reference>
<dbReference type="RefSeq" id="WP_130509896.1">
    <property type="nucleotide sequence ID" value="NZ_SHKY01000001.1"/>
</dbReference>
<dbReference type="Proteomes" id="UP000292564">
    <property type="component" value="Unassembled WGS sequence"/>
</dbReference>
<evidence type="ECO:0000313" key="1">
    <source>
        <dbReference type="EMBL" id="RZU51064.1"/>
    </source>
</evidence>
<evidence type="ECO:0000313" key="2">
    <source>
        <dbReference type="Proteomes" id="UP000292564"/>
    </source>
</evidence>
<protein>
    <submittedName>
        <fullName evidence="1">Uncharacterized protein DUF4192</fullName>
    </submittedName>
</protein>
<keyword evidence="2" id="KW-1185">Reference proteome</keyword>
<accession>A0A4Q7ZKI4</accession>
<gene>
    <name evidence="1" type="ORF">EV385_2862</name>
</gene>